<evidence type="ECO:0000256" key="8">
    <source>
        <dbReference type="ARBA" id="ARBA00022676"/>
    </source>
</evidence>
<evidence type="ECO:0000256" key="3">
    <source>
        <dbReference type="ARBA" id="ARBA00009400"/>
    </source>
</evidence>
<feature type="domain" description="Quinolinate phosphoribosyl transferase N-terminal" evidence="14">
    <location>
        <begin position="28"/>
        <end position="105"/>
    </location>
</feature>
<dbReference type="Gene3D" id="3.20.20.70">
    <property type="entry name" value="Aldolase class I"/>
    <property type="match status" value="1"/>
</dbReference>
<dbReference type="NCBIfam" id="TIGR00078">
    <property type="entry name" value="nadC"/>
    <property type="match status" value="1"/>
</dbReference>
<dbReference type="PANTHER" id="PTHR32179:SF3">
    <property type="entry name" value="NICOTINATE-NUCLEOTIDE PYROPHOSPHORYLASE [CARBOXYLATING]"/>
    <property type="match status" value="1"/>
</dbReference>
<evidence type="ECO:0000259" key="14">
    <source>
        <dbReference type="Pfam" id="PF02749"/>
    </source>
</evidence>
<comment type="similarity">
    <text evidence="3 12">Belongs to the NadC/ModD family.</text>
</comment>
<evidence type="ECO:0000256" key="11">
    <source>
        <dbReference type="ARBA" id="ARBA00047445"/>
    </source>
</evidence>
<dbReference type="InterPro" id="IPR022412">
    <property type="entry name" value="Quinolinate_PRibosylTrfase_N"/>
</dbReference>
<dbReference type="GO" id="GO:0005737">
    <property type="term" value="C:cytoplasm"/>
    <property type="evidence" value="ECO:0007669"/>
    <property type="project" value="TreeGrafter"/>
</dbReference>
<dbReference type="GO" id="GO:0004514">
    <property type="term" value="F:nicotinate-nucleotide diphosphorylase (carboxylating) activity"/>
    <property type="evidence" value="ECO:0007669"/>
    <property type="project" value="UniProtKB-EC"/>
</dbReference>
<dbReference type="PANTHER" id="PTHR32179">
    <property type="entry name" value="NICOTINATE-NUCLEOTIDE PYROPHOSPHORYLASE [CARBOXYLATING]"/>
    <property type="match status" value="1"/>
</dbReference>
<dbReference type="EC" id="2.4.2.19" evidence="5 12"/>
<evidence type="ECO:0000259" key="13">
    <source>
        <dbReference type="Pfam" id="PF01729"/>
    </source>
</evidence>
<evidence type="ECO:0000256" key="1">
    <source>
        <dbReference type="ARBA" id="ARBA00003237"/>
    </source>
</evidence>
<dbReference type="InterPro" id="IPR036068">
    <property type="entry name" value="Nicotinate_pribotase-like_C"/>
</dbReference>
<dbReference type="InterPro" id="IPR004393">
    <property type="entry name" value="NadC"/>
</dbReference>
<evidence type="ECO:0000256" key="2">
    <source>
        <dbReference type="ARBA" id="ARBA00004893"/>
    </source>
</evidence>
<dbReference type="Pfam" id="PF01729">
    <property type="entry name" value="QRPTase_C"/>
    <property type="match status" value="1"/>
</dbReference>
<comment type="catalytic activity">
    <reaction evidence="11 12">
        <text>nicotinate beta-D-ribonucleotide + CO2 + diphosphate = quinolinate + 5-phospho-alpha-D-ribose 1-diphosphate + 2 H(+)</text>
        <dbReference type="Rhea" id="RHEA:12733"/>
        <dbReference type="ChEBI" id="CHEBI:15378"/>
        <dbReference type="ChEBI" id="CHEBI:16526"/>
        <dbReference type="ChEBI" id="CHEBI:29959"/>
        <dbReference type="ChEBI" id="CHEBI:33019"/>
        <dbReference type="ChEBI" id="CHEBI:57502"/>
        <dbReference type="ChEBI" id="CHEBI:58017"/>
        <dbReference type="EC" id="2.4.2.19"/>
    </reaction>
</comment>
<comment type="pathway">
    <text evidence="2 12">Cofactor biosynthesis; NAD(+) biosynthesis; nicotinate D-ribonucleotide from quinolinate: step 1/1.</text>
</comment>
<dbReference type="GO" id="GO:0009435">
    <property type="term" value="P:NAD+ biosynthetic process"/>
    <property type="evidence" value="ECO:0007669"/>
    <property type="project" value="UniProtKB-UniPathway"/>
</dbReference>
<reference evidence="15" key="1">
    <citation type="journal article" date="2020" name="J. Eukaryot. Microbiol.">
        <title>De novo Sequencing, Assembly and Annotation of the Transcriptome for the Free-Living Testate Amoeba Arcella intermedia.</title>
        <authorList>
            <person name="Ribeiro G.M."/>
            <person name="Porfirio-Sousa A.L."/>
            <person name="Maurer-Alcala X.X."/>
            <person name="Katz L.A."/>
            <person name="Lahr D.J.G."/>
        </authorList>
    </citation>
    <scope>NUCLEOTIDE SEQUENCE</scope>
</reference>
<evidence type="ECO:0000256" key="7">
    <source>
        <dbReference type="ARBA" id="ARBA00022642"/>
    </source>
</evidence>
<name>A0A6B2LCS2_9EUKA</name>
<keyword evidence="8 12" id="KW-0328">Glycosyltransferase</keyword>
<protein>
    <recommendedName>
        <fullName evidence="6 12">Nicotinate-nucleotide pyrophosphorylase [carboxylating]</fullName>
        <ecNumber evidence="5 12">2.4.2.19</ecNumber>
    </recommendedName>
    <alternativeName>
        <fullName evidence="10 12">Quinolinate phosphoribosyltransferase [decarboxylating]</fullName>
    </alternativeName>
</protein>
<sequence>MPPNWQHKIDEYLHEDVPSFDYGGFVVGDKVEKAEILCKARGVLCGVPFARRVFEYLGCRVEWLVEEGLWVDVSKGNVVVARVEGPVRFLLLGERIALNILARASGIATVSRMAREIADKAQWKGRVAGTRKTTPGFRLVEKYSLLVGGVDSHRNDLSSMVMLKDNHIASAGSITGAVTKARSVAGFSIKIEVECQNQQEAEEALAAGAEIVMLDNFKPEALKATSQKLKEKFPHSILEASGGVTLDTLESYFSPHVDVISSSILHQGVKHIDFSLNVLSSSYVKQ</sequence>
<evidence type="ECO:0000256" key="6">
    <source>
        <dbReference type="ARBA" id="ARBA00020990"/>
    </source>
</evidence>
<dbReference type="InterPro" id="IPR027277">
    <property type="entry name" value="NadC/ModD"/>
</dbReference>
<dbReference type="SUPFAM" id="SSF54675">
    <property type="entry name" value="Nicotinate/Quinolinate PRTase N-terminal domain-like"/>
    <property type="match status" value="1"/>
</dbReference>
<dbReference type="PIRSF" id="PIRSF006250">
    <property type="entry name" value="NadC_ModD"/>
    <property type="match status" value="1"/>
</dbReference>
<keyword evidence="7 12" id="KW-0662">Pyridine nucleotide biosynthesis</keyword>
<dbReference type="Gene3D" id="3.90.1170.20">
    <property type="entry name" value="Quinolinate phosphoribosyl transferase, N-terminal domain"/>
    <property type="match status" value="1"/>
</dbReference>
<evidence type="ECO:0000256" key="10">
    <source>
        <dbReference type="ARBA" id="ARBA00033102"/>
    </source>
</evidence>
<dbReference type="InterPro" id="IPR002638">
    <property type="entry name" value="Quinolinate_PRibosylTrfase_C"/>
</dbReference>
<comment type="function">
    <text evidence="1 12">Involved in the catabolism of quinolinic acid (QA).</text>
</comment>
<dbReference type="SUPFAM" id="SSF51690">
    <property type="entry name" value="Nicotinate/Quinolinate PRTase C-terminal domain-like"/>
    <property type="match status" value="1"/>
</dbReference>
<organism evidence="15">
    <name type="scientific">Arcella intermedia</name>
    <dbReference type="NCBI Taxonomy" id="1963864"/>
    <lineage>
        <taxon>Eukaryota</taxon>
        <taxon>Amoebozoa</taxon>
        <taxon>Tubulinea</taxon>
        <taxon>Elardia</taxon>
        <taxon>Arcellinida</taxon>
        <taxon>Sphaerothecina</taxon>
        <taxon>Arcellidae</taxon>
        <taxon>Arcella</taxon>
    </lineage>
</organism>
<feature type="domain" description="Quinolinate phosphoribosyl transferase C-terminal" evidence="13">
    <location>
        <begin position="107"/>
        <end position="276"/>
    </location>
</feature>
<dbReference type="EMBL" id="GIBP01005678">
    <property type="protein sequence ID" value="NDV34647.1"/>
    <property type="molecule type" value="Transcribed_RNA"/>
</dbReference>
<dbReference type="InterPro" id="IPR037128">
    <property type="entry name" value="Quinolinate_PRibosylTase_N_sf"/>
</dbReference>
<keyword evidence="9 12" id="KW-0808">Transferase</keyword>
<accession>A0A6B2LCS2</accession>
<dbReference type="CDD" id="cd01572">
    <property type="entry name" value="QPRTase"/>
    <property type="match status" value="1"/>
</dbReference>
<proteinExistence type="inferred from homology"/>
<evidence type="ECO:0000256" key="4">
    <source>
        <dbReference type="ARBA" id="ARBA00011218"/>
    </source>
</evidence>
<dbReference type="AlphaFoldDB" id="A0A6B2LCS2"/>
<dbReference type="FunFam" id="3.20.20.70:FF:000090">
    <property type="entry name" value="Nicotinate-nucleotide pyrophosphorylase [carboxylating]"/>
    <property type="match status" value="1"/>
</dbReference>
<evidence type="ECO:0000256" key="12">
    <source>
        <dbReference type="PIRNR" id="PIRNR006250"/>
    </source>
</evidence>
<comment type="subunit">
    <text evidence="4 12">Hexamer formed by 3 homodimers.</text>
</comment>
<evidence type="ECO:0000256" key="9">
    <source>
        <dbReference type="ARBA" id="ARBA00022679"/>
    </source>
</evidence>
<dbReference type="InterPro" id="IPR013785">
    <property type="entry name" value="Aldolase_TIM"/>
</dbReference>
<evidence type="ECO:0000256" key="5">
    <source>
        <dbReference type="ARBA" id="ARBA00011944"/>
    </source>
</evidence>
<dbReference type="Pfam" id="PF02749">
    <property type="entry name" value="QRPTase_N"/>
    <property type="match status" value="1"/>
</dbReference>
<dbReference type="GO" id="GO:0034213">
    <property type="term" value="P:quinolinate catabolic process"/>
    <property type="evidence" value="ECO:0007669"/>
    <property type="project" value="TreeGrafter"/>
</dbReference>
<dbReference type="UniPathway" id="UPA00253">
    <property type="reaction ID" value="UER00331"/>
</dbReference>
<evidence type="ECO:0000313" key="15">
    <source>
        <dbReference type="EMBL" id="NDV34647.1"/>
    </source>
</evidence>